<dbReference type="GO" id="GO:0016787">
    <property type="term" value="F:hydrolase activity"/>
    <property type="evidence" value="ECO:0007669"/>
    <property type="project" value="InterPro"/>
</dbReference>
<feature type="domain" description="Helicase ATP-binding" evidence="1">
    <location>
        <begin position="19"/>
        <end position="167"/>
    </location>
</feature>
<organism evidence="3">
    <name type="scientific">viral metagenome</name>
    <dbReference type="NCBI Taxonomy" id="1070528"/>
    <lineage>
        <taxon>unclassified sequences</taxon>
        <taxon>metagenomes</taxon>
        <taxon>organismal metagenomes</taxon>
    </lineage>
</organism>
<dbReference type="InterPro" id="IPR006935">
    <property type="entry name" value="Helicase/UvrB_N"/>
</dbReference>
<dbReference type="PROSITE" id="PS51192">
    <property type="entry name" value="HELICASE_ATP_BIND_1"/>
    <property type="match status" value="1"/>
</dbReference>
<feature type="domain" description="Helicase C-terminal" evidence="2">
    <location>
        <begin position="228"/>
        <end position="382"/>
    </location>
</feature>
<dbReference type="CDD" id="cd17926">
    <property type="entry name" value="DEXHc_RE"/>
    <property type="match status" value="1"/>
</dbReference>
<dbReference type="SMART" id="SM00487">
    <property type="entry name" value="DEXDc"/>
    <property type="match status" value="1"/>
</dbReference>
<evidence type="ECO:0000259" key="1">
    <source>
        <dbReference type="PROSITE" id="PS51192"/>
    </source>
</evidence>
<accession>A0A6M3JCQ7</accession>
<dbReference type="EMBL" id="MT141573">
    <property type="protein sequence ID" value="QJA67616.1"/>
    <property type="molecule type" value="Genomic_DNA"/>
</dbReference>
<evidence type="ECO:0000313" key="4">
    <source>
        <dbReference type="EMBL" id="QJA81909.1"/>
    </source>
</evidence>
<sequence>MTYTLRPYQQEAVDAAVAFLSGPSNHNAIEVLPTGSGKSLIIASIVSGLGAPVLVFQPSKEILEQNLSKLEAYGYRGAVYSASKGRQEIANITFATIGSVVNKAGLFTNFPYVIVDECHRVNAKEGMYKIFLVELEKSGAKILGLTATPYRLASNSFGSELRFLTRTRPKVFHEMIYFIQNRQLFDDGYLAKLEYATSNGFDRERLQVNSTGADYTDESVQRYYRVLNFQDKIVMAIEREMETRKNALVFTRFVQEAEYLVHNIEGAAIVTGETPKKERERLIDCFKAGDIPVICNCGVLTTGFDYPELETVILARPTMSLGLYYQMIGRSFRPHPKKESARVVDLCGNYAAFGKIEDLEIMDGGNGKWFVSANGKQLTNVYNPRY</sequence>
<dbReference type="Gene3D" id="3.40.50.300">
    <property type="entry name" value="P-loop containing nucleotide triphosphate hydrolases"/>
    <property type="match status" value="2"/>
</dbReference>
<proteinExistence type="predicted"/>
<dbReference type="Pfam" id="PF04851">
    <property type="entry name" value="ResIII"/>
    <property type="match status" value="1"/>
</dbReference>
<name>A0A6M3JCQ7_9ZZZZ</name>
<dbReference type="PANTHER" id="PTHR47396:SF1">
    <property type="entry name" value="ATP-DEPENDENT HELICASE IRC3-RELATED"/>
    <property type="match status" value="1"/>
</dbReference>
<protein>
    <submittedName>
        <fullName evidence="3">Putative type III restriction enzyme</fullName>
    </submittedName>
</protein>
<dbReference type="EMBL" id="MT142474">
    <property type="protein sequence ID" value="QJA81909.1"/>
    <property type="molecule type" value="Genomic_DNA"/>
</dbReference>
<dbReference type="InterPro" id="IPR027417">
    <property type="entry name" value="P-loop_NTPase"/>
</dbReference>
<dbReference type="GO" id="GO:0005524">
    <property type="term" value="F:ATP binding"/>
    <property type="evidence" value="ECO:0007669"/>
    <property type="project" value="InterPro"/>
</dbReference>
<dbReference type="GO" id="GO:0003677">
    <property type="term" value="F:DNA binding"/>
    <property type="evidence" value="ECO:0007669"/>
    <property type="project" value="InterPro"/>
</dbReference>
<reference evidence="3" key="1">
    <citation type="submission" date="2020-03" db="EMBL/GenBank/DDBJ databases">
        <title>The deep terrestrial virosphere.</title>
        <authorList>
            <person name="Holmfeldt K."/>
            <person name="Nilsson E."/>
            <person name="Simone D."/>
            <person name="Lopez-Fernandez M."/>
            <person name="Wu X."/>
            <person name="de Brujin I."/>
            <person name="Lundin D."/>
            <person name="Andersson A."/>
            <person name="Bertilsson S."/>
            <person name="Dopson M."/>
        </authorList>
    </citation>
    <scope>NUCLEOTIDE SEQUENCE</scope>
    <source>
        <strain evidence="4">MM415A00473</strain>
        <strain evidence="3">MM415B00199</strain>
    </source>
</reference>
<dbReference type="InterPro" id="IPR050742">
    <property type="entry name" value="Helicase_Restrict-Modif_Enz"/>
</dbReference>
<dbReference type="GO" id="GO:0005829">
    <property type="term" value="C:cytosol"/>
    <property type="evidence" value="ECO:0007669"/>
    <property type="project" value="TreeGrafter"/>
</dbReference>
<dbReference type="SMART" id="SM00490">
    <property type="entry name" value="HELICc"/>
    <property type="match status" value="1"/>
</dbReference>
<dbReference type="PANTHER" id="PTHR47396">
    <property type="entry name" value="TYPE I RESTRICTION ENZYME ECOKI R PROTEIN"/>
    <property type="match status" value="1"/>
</dbReference>
<dbReference type="AlphaFoldDB" id="A0A6M3JCQ7"/>
<gene>
    <name evidence="4" type="ORF">MM415A00473_0003</name>
    <name evidence="3" type="ORF">MM415B00199_0071</name>
</gene>
<dbReference type="InterPro" id="IPR001650">
    <property type="entry name" value="Helicase_C-like"/>
</dbReference>
<evidence type="ECO:0000313" key="3">
    <source>
        <dbReference type="EMBL" id="QJA67616.1"/>
    </source>
</evidence>
<dbReference type="SUPFAM" id="SSF52540">
    <property type="entry name" value="P-loop containing nucleoside triphosphate hydrolases"/>
    <property type="match status" value="1"/>
</dbReference>
<dbReference type="Pfam" id="PF00271">
    <property type="entry name" value="Helicase_C"/>
    <property type="match status" value="1"/>
</dbReference>
<evidence type="ECO:0000259" key="2">
    <source>
        <dbReference type="PROSITE" id="PS51194"/>
    </source>
</evidence>
<dbReference type="InterPro" id="IPR014001">
    <property type="entry name" value="Helicase_ATP-bd"/>
</dbReference>
<dbReference type="PROSITE" id="PS51194">
    <property type="entry name" value="HELICASE_CTER"/>
    <property type="match status" value="1"/>
</dbReference>